<evidence type="ECO:0000259" key="4">
    <source>
        <dbReference type="Pfam" id="PF24278"/>
    </source>
</evidence>
<dbReference type="PANTHER" id="PTHR34236:SF1">
    <property type="entry name" value="DIMETHYL SULFOXIDE REDUCTASE TRANSCRIPTIONAL ACTIVATOR"/>
    <property type="match status" value="1"/>
</dbReference>
<protein>
    <submittedName>
        <fullName evidence="5">Bacterio-opsin activator</fullName>
    </submittedName>
</protein>
<comment type="caution">
    <text evidence="5">The sequence shown here is derived from an EMBL/GenBank/DDBJ whole genome shotgun (WGS) entry which is preliminary data.</text>
</comment>
<keyword evidence="2" id="KW-0804">Transcription</keyword>
<dbReference type="PANTHER" id="PTHR34236">
    <property type="entry name" value="DIMETHYL SULFOXIDE REDUCTASE TRANSCRIPTIONAL ACTIVATOR"/>
    <property type="match status" value="1"/>
</dbReference>
<organism evidence="5 6">
    <name type="scientific">Salinadaptatus halalkaliphilus</name>
    <dbReference type="NCBI Taxonomy" id="2419781"/>
    <lineage>
        <taxon>Archaea</taxon>
        <taxon>Methanobacteriati</taxon>
        <taxon>Methanobacteriota</taxon>
        <taxon>Stenosarchaea group</taxon>
        <taxon>Halobacteria</taxon>
        <taxon>Halobacteriales</taxon>
        <taxon>Natrialbaceae</taxon>
        <taxon>Salinadaptatus</taxon>
    </lineage>
</organism>
<dbReference type="RefSeq" id="WP_141465372.1">
    <property type="nucleotide sequence ID" value="NZ_RBZW01000040.1"/>
</dbReference>
<name>A0A4S3TJH4_9EURY</name>
<evidence type="ECO:0000313" key="6">
    <source>
        <dbReference type="Proteomes" id="UP000318864"/>
    </source>
</evidence>
<reference evidence="5 6" key="1">
    <citation type="submission" date="2018-10" db="EMBL/GenBank/DDBJ databases">
        <title>Natronolimnobius sp. XQ-INN 246 isolated from Inner Mongolia Autonomous Region of China.</title>
        <authorList>
            <person name="Xue Q."/>
        </authorList>
    </citation>
    <scope>NUCLEOTIDE SEQUENCE [LARGE SCALE GENOMIC DNA]</scope>
    <source>
        <strain evidence="5 6">XQ-INN 246</strain>
    </source>
</reference>
<dbReference type="Proteomes" id="UP000318864">
    <property type="component" value="Unassembled WGS sequence"/>
</dbReference>
<dbReference type="Pfam" id="PF24278">
    <property type="entry name" value="HVO_0513_N"/>
    <property type="match status" value="1"/>
</dbReference>
<dbReference type="AlphaFoldDB" id="A0A4S3TJH4"/>
<feature type="domain" description="HVO-0513-like N-terminal" evidence="4">
    <location>
        <begin position="15"/>
        <end position="146"/>
    </location>
</feature>
<accession>A0A4S3TJH4</accession>
<evidence type="ECO:0000259" key="3">
    <source>
        <dbReference type="Pfam" id="PF04967"/>
    </source>
</evidence>
<sequence length="212" mass="22710">MKRITFQTEYAEPVHPIQAAVGDTPATTRADLLCWSPTPDGTALAWFDAAQATIKALLDGVNPVVDASLHEDTTGTYALIEESQLELRQAALDIVADAAVAFPPPVVFYGNGTVRFDAVGISGALNDLHGQLQKQTTVRIETVQEYRPESSPGLLTNRQREAISSAISVGYYKIPREGTVADVADTIGCSHSTAGELLRKAERSVMTAVVDQ</sequence>
<keyword evidence="6" id="KW-1185">Reference proteome</keyword>
<keyword evidence="1" id="KW-0805">Transcription regulation</keyword>
<dbReference type="InterPro" id="IPR007050">
    <property type="entry name" value="HTH_bacterioopsin"/>
</dbReference>
<dbReference type="OrthoDB" id="27447at2157"/>
<dbReference type="EMBL" id="RBZW01000040">
    <property type="protein sequence ID" value="THE64162.1"/>
    <property type="molecule type" value="Genomic_DNA"/>
</dbReference>
<dbReference type="Pfam" id="PF04967">
    <property type="entry name" value="HTH_10"/>
    <property type="match status" value="1"/>
</dbReference>
<evidence type="ECO:0000313" key="5">
    <source>
        <dbReference type="EMBL" id="THE64162.1"/>
    </source>
</evidence>
<proteinExistence type="predicted"/>
<evidence type="ECO:0000256" key="2">
    <source>
        <dbReference type="ARBA" id="ARBA00023163"/>
    </source>
</evidence>
<evidence type="ECO:0000256" key="1">
    <source>
        <dbReference type="ARBA" id="ARBA00023015"/>
    </source>
</evidence>
<feature type="domain" description="HTH bat-type" evidence="3">
    <location>
        <begin position="155"/>
        <end position="207"/>
    </location>
</feature>
<dbReference type="InterPro" id="IPR056493">
    <property type="entry name" value="HVO_0513_N"/>
</dbReference>
<gene>
    <name evidence="5" type="ORF">D8Y22_14345</name>
</gene>